<sequence>MAANARTSKIAGKAEQYVFCWRLFTWDYTIGNSETASNSVMAVVIKLRENMAESKFDKGEKVSWLQKIVRVIAHAVILAMLGASIAIITYAVQSTPNTRTQGSEELSSISFTRNQLPSIIATITHVYPMLFDLIGKIENYHAKKALRLHLARVLVLYVLNYTTLIKALFEKLDTFREAISTSEIDSVPIEQEMALRLRRQMGGGINRRYSGEASRARRNKTWEMFENHMEQNVRPSLEYQSTSAKHISNPLESTTEFPFITAKIYVTRIKDITDLPHDLENDTLDYNVTNVSETKDELVTEIEKILKNTPLVSLDQVEAISNATKVNETTTIPSIQIIELLSVDFVVLAFTLHCAGSGHFYKAVTNVLEEKLDPKILKWLRYFGSPGVIIPIMIALMLIIYYLVSLVGGLRKANTDLQKQLVHERTEEKKKIFELAGGGLKRKETSFPNTKISTISGHPYQSESKRQKKKSEANRKLEMHVTDVEEKRREPWRQYIGHDNDSYLMCIPNDEFEEIRDLDNIKTPESERKLNVSNVERIKNIHLANNEYCIEYEKDTTGTSLDVIEMAEFAPSDTFGRSGQRLSIAVPIGKNKLLFKDSITEDDTSSINSADHRMSKINISKTPDDVKSLLKNFQSQENLKVSHGVSLASFPTVLSQVNLNSTDVTVVFQSSPVTGTSIPSRSASVKIGGSVTSLEKSDLTASMMSTNNGNYGSSGVSYETELTPENLIQTSDYNLSKRSGFAYVNARSRSSSIHSLNNNPIISELPPAIPKTLNLKPKKGIKNRIETDVDSSNNIDKTATASKKILTFTRPKFLSSFSVKKNDADLKPIMKAENELASSSSRVSGLAPIIIFEDDSPRRIDTI</sequence>
<evidence type="ECO:0000313" key="1">
    <source>
        <dbReference type="Proteomes" id="UP000095286"/>
    </source>
</evidence>
<accession>A0AC35UG60</accession>
<reference evidence="2" key="1">
    <citation type="submission" date="2016-11" db="UniProtKB">
        <authorList>
            <consortium name="WormBaseParasite"/>
        </authorList>
    </citation>
    <scope>IDENTIFICATION</scope>
    <source>
        <strain evidence="2">KR3021</strain>
    </source>
</reference>
<organism evidence="1 2">
    <name type="scientific">Rhabditophanes sp. KR3021</name>
    <dbReference type="NCBI Taxonomy" id="114890"/>
    <lineage>
        <taxon>Eukaryota</taxon>
        <taxon>Metazoa</taxon>
        <taxon>Ecdysozoa</taxon>
        <taxon>Nematoda</taxon>
        <taxon>Chromadorea</taxon>
        <taxon>Rhabditida</taxon>
        <taxon>Tylenchina</taxon>
        <taxon>Panagrolaimomorpha</taxon>
        <taxon>Strongyloidoidea</taxon>
        <taxon>Alloionematidae</taxon>
        <taxon>Rhabditophanes</taxon>
    </lineage>
</organism>
<dbReference type="Proteomes" id="UP000095286">
    <property type="component" value="Unplaced"/>
</dbReference>
<dbReference type="WBParaSite" id="RSKR_0001140600.1">
    <property type="protein sequence ID" value="RSKR_0001140600.1"/>
    <property type="gene ID" value="RSKR_0001140600"/>
</dbReference>
<name>A0AC35UG60_9BILA</name>
<proteinExistence type="predicted"/>
<evidence type="ECO:0000313" key="2">
    <source>
        <dbReference type="WBParaSite" id="RSKR_0001140600.1"/>
    </source>
</evidence>
<protein>
    <submittedName>
        <fullName evidence="2">TMC domain-containing protein</fullName>
    </submittedName>
</protein>